<evidence type="ECO:0000256" key="4">
    <source>
        <dbReference type="ARBA" id="ARBA00022825"/>
    </source>
</evidence>
<dbReference type="PROSITE" id="PS00138">
    <property type="entry name" value="SUBTILASE_SER"/>
    <property type="match status" value="1"/>
</dbReference>
<dbReference type="InterPro" id="IPR022398">
    <property type="entry name" value="Peptidase_S8_His-AS"/>
</dbReference>
<dbReference type="Proteomes" id="UP001147700">
    <property type="component" value="Unassembled WGS sequence"/>
</dbReference>
<evidence type="ECO:0000256" key="2">
    <source>
        <dbReference type="ARBA" id="ARBA00022670"/>
    </source>
</evidence>
<dbReference type="InterPro" id="IPR023827">
    <property type="entry name" value="Peptidase_S8_Asp-AS"/>
</dbReference>
<dbReference type="InterPro" id="IPR054399">
    <property type="entry name" value="Fervidolysin-like_N_prodom"/>
</dbReference>
<dbReference type="PANTHER" id="PTHR43806:SF11">
    <property type="entry name" value="CEREVISIN-RELATED"/>
    <property type="match status" value="1"/>
</dbReference>
<feature type="chain" id="PRO_5046468617" evidence="8">
    <location>
        <begin position="23"/>
        <end position="540"/>
    </location>
</feature>
<feature type="active site" description="Charge relay system" evidence="5">
    <location>
        <position position="344"/>
    </location>
</feature>
<sequence length="540" mass="55038">MRRTASISLLFGLLVFPGVARADDAIVVKRVAGLDRAERADVRQDAGVKLVDTLTLPDTEVVVPRDGDVGAALTELNADPDVEYAEPDLPVELASNDPHSFRLWALPQIRAIDAWARTRGAGAAVAVVDTGVETAHPDLAAQFTGNVGERGNGRETNGVDDDGNGFVDDWQGWDFARGDNTVDTESQTHGTHVAGTIAAVADNAIGVAGVAPAARILPLKVFGASGSATNSAIASAFDYAGDLGVPVVNASLGGLGTSTTITNVIKAHPNTLYVIAAGNDDTDAAAYFPCNANAANVVCVGASDDYDERAYFSNFSATAVDLFAPGVSIYSTIPNGYGYMDGTSMATPHVAGAAALLASAQPAAGSAELKSALLGSVEVTGTLTGLSLTGGRLDANAALEVVAPAPPAPVETPTPTPTPVAPTPTPAPPPVAPPPIVTPTPTPPAATPVVSSLKVSGTVTQRRPARVTFSISRTGKVALTVRRTGTGSASATSRWSLTAEAGKRSFTLGRRVAGRTLKPGTYTLTVATGAGSRSVTFKVR</sequence>
<feature type="domain" description="Peptidase S8/S53" evidence="9">
    <location>
        <begin position="120"/>
        <end position="377"/>
    </location>
</feature>
<dbReference type="SUPFAM" id="SSF52743">
    <property type="entry name" value="Subtilisin-like"/>
    <property type="match status" value="1"/>
</dbReference>
<feature type="region of interest" description="Disordered" evidence="7">
    <location>
        <begin position="405"/>
        <end position="429"/>
    </location>
</feature>
<dbReference type="RefSeq" id="WP_202953118.1">
    <property type="nucleotide sequence ID" value="NZ_JAPCID010000002.1"/>
</dbReference>
<dbReference type="PROSITE" id="PS00137">
    <property type="entry name" value="SUBTILASE_HIS"/>
    <property type="match status" value="1"/>
</dbReference>
<evidence type="ECO:0000259" key="10">
    <source>
        <dbReference type="Pfam" id="PF22148"/>
    </source>
</evidence>
<evidence type="ECO:0000313" key="11">
    <source>
        <dbReference type="EMBL" id="MDA0136186.1"/>
    </source>
</evidence>
<evidence type="ECO:0000259" key="9">
    <source>
        <dbReference type="Pfam" id="PF00082"/>
    </source>
</evidence>
<keyword evidence="8" id="KW-0732">Signal</keyword>
<dbReference type="PRINTS" id="PR00723">
    <property type="entry name" value="SUBTILISIN"/>
</dbReference>
<dbReference type="InterPro" id="IPR050131">
    <property type="entry name" value="Peptidase_S8_subtilisin-like"/>
</dbReference>
<dbReference type="InterPro" id="IPR023828">
    <property type="entry name" value="Peptidase_S8_Ser-AS"/>
</dbReference>
<keyword evidence="3 5" id="KW-0378">Hydrolase</keyword>
<feature type="signal peptide" evidence="8">
    <location>
        <begin position="1"/>
        <end position="22"/>
    </location>
</feature>
<dbReference type="InterPro" id="IPR015500">
    <property type="entry name" value="Peptidase_S8_subtilisin-rel"/>
</dbReference>
<feature type="active site" description="Charge relay system" evidence="5">
    <location>
        <position position="189"/>
    </location>
</feature>
<dbReference type="PROSITE" id="PS51892">
    <property type="entry name" value="SUBTILASE"/>
    <property type="match status" value="1"/>
</dbReference>
<evidence type="ECO:0000256" key="5">
    <source>
        <dbReference type="PROSITE-ProRule" id="PRU01240"/>
    </source>
</evidence>
<proteinExistence type="inferred from homology"/>
<dbReference type="Gene3D" id="3.40.50.200">
    <property type="entry name" value="Peptidase S8/S53 domain"/>
    <property type="match status" value="1"/>
</dbReference>
<comment type="similarity">
    <text evidence="1 5 6">Belongs to the peptidase S8 family.</text>
</comment>
<evidence type="ECO:0000313" key="12">
    <source>
        <dbReference type="Proteomes" id="UP001147700"/>
    </source>
</evidence>
<dbReference type="Pfam" id="PF00082">
    <property type="entry name" value="Peptidase_S8"/>
    <property type="match status" value="1"/>
</dbReference>
<feature type="active site" description="Charge relay system" evidence="5">
    <location>
        <position position="129"/>
    </location>
</feature>
<dbReference type="CDD" id="cd07473">
    <property type="entry name" value="Peptidases_S8_Subtilisin_like"/>
    <property type="match status" value="1"/>
</dbReference>
<evidence type="ECO:0000256" key="8">
    <source>
        <dbReference type="SAM" id="SignalP"/>
    </source>
</evidence>
<evidence type="ECO:0000256" key="1">
    <source>
        <dbReference type="ARBA" id="ARBA00011073"/>
    </source>
</evidence>
<dbReference type="PROSITE" id="PS00136">
    <property type="entry name" value="SUBTILASE_ASP"/>
    <property type="match status" value="1"/>
</dbReference>
<comment type="caution">
    <text evidence="11">The sequence shown here is derived from an EMBL/GenBank/DDBJ whole genome shotgun (WGS) entry which is preliminary data.</text>
</comment>
<protein>
    <submittedName>
        <fullName evidence="11">S8 family serine peptidase</fullName>
    </submittedName>
</protein>
<dbReference type="EMBL" id="JAPCID010000002">
    <property type="protein sequence ID" value="MDA0136186.1"/>
    <property type="molecule type" value="Genomic_DNA"/>
</dbReference>
<dbReference type="InterPro" id="IPR000209">
    <property type="entry name" value="Peptidase_S8/S53_dom"/>
</dbReference>
<feature type="region of interest" description="Disordered" evidence="7">
    <location>
        <begin position="145"/>
        <end position="164"/>
    </location>
</feature>
<keyword evidence="2 5" id="KW-0645">Protease</keyword>
<dbReference type="Pfam" id="PF22148">
    <property type="entry name" value="Fervidolysin_NPro-like"/>
    <property type="match status" value="1"/>
</dbReference>
<dbReference type="InterPro" id="IPR036852">
    <property type="entry name" value="Peptidase_S8/S53_dom_sf"/>
</dbReference>
<evidence type="ECO:0000256" key="3">
    <source>
        <dbReference type="ARBA" id="ARBA00022801"/>
    </source>
</evidence>
<keyword evidence="12" id="KW-1185">Reference proteome</keyword>
<dbReference type="InterPro" id="IPR034204">
    <property type="entry name" value="PfSUB1-like_cat_dom"/>
</dbReference>
<evidence type="ECO:0000256" key="6">
    <source>
        <dbReference type="RuleBase" id="RU003355"/>
    </source>
</evidence>
<organism evidence="11 12">
    <name type="scientific">Solirubrobacter deserti</name>
    <dbReference type="NCBI Taxonomy" id="2282478"/>
    <lineage>
        <taxon>Bacteria</taxon>
        <taxon>Bacillati</taxon>
        <taxon>Actinomycetota</taxon>
        <taxon>Thermoleophilia</taxon>
        <taxon>Solirubrobacterales</taxon>
        <taxon>Solirubrobacteraceae</taxon>
        <taxon>Solirubrobacter</taxon>
    </lineage>
</organism>
<name>A0ABT4RCF3_9ACTN</name>
<gene>
    <name evidence="11" type="ORF">OJ962_01655</name>
</gene>
<keyword evidence="4 5" id="KW-0720">Serine protease</keyword>
<reference evidence="11" key="1">
    <citation type="submission" date="2022-10" db="EMBL/GenBank/DDBJ databases">
        <title>The WGS of Solirubrobacter sp. CPCC 204708.</title>
        <authorList>
            <person name="Jiang Z."/>
        </authorList>
    </citation>
    <scope>NUCLEOTIDE SEQUENCE</scope>
    <source>
        <strain evidence="11">CPCC 204708</strain>
    </source>
</reference>
<evidence type="ECO:0000256" key="7">
    <source>
        <dbReference type="SAM" id="MobiDB-lite"/>
    </source>
</evidence>
<accession>A0ABT4RCF3</accession>
<dbReference type="PANTHER" id="PTHR43806">
    <property type="entry name" value="PEPTIDASE S8"/>
    <property type="match status" value="1"/>
</dbReference>
<feature type="domain" description="Fervidolysin-like N-terminal prodomain" evidence="10">
    <location>
        <begin position="24"/>
        <end position="87"/>
    </location>
</feature>